<gene>
    <name evidence="1" type="ORF">TKV_c03880</name>
</gene>
<dbReference type="HOGENOM" id="CLU_424469_0_0_9"/>
<sequence length="645" mass="76213">MIVTFLMDDVYEKVAKKFAARKGFKYLRIKHEEEVSEIEEDFVFVLSPEKITEKLLDKCYKASCERNVFFGFITGLNDEIINRKLDNFEIESTLNFEKAMLILRKENKSIEHELNAYVLTRRDCTVDNIASFISEKLLLSVVMDGNRRHLHLNDGKICGINSAVDINEIYKYFPECENCEYKRIEAEKFNIECMFMNSCSSTLISTSEKGRYINVGMNILKNAKALISAYRPKEGYISEALLYYFLVNKGYKMGEILYILNMNSYHHGSDYFPFVLFGFPNTKILADNEKPNFDTKVTVEHKGINIDISELDYFIEVNIDLSKEPDKFEKILNRKYRVFAENVICDDIYYSIIPYKARKFLKVFVYSWKKINKELRIKIDLEDESKNDLVIISNKYKSMQKLEMLGFRHQKIIGKIRNYSMYAITIIESMDESFRNLKNSDFLKKLEKLKQMEKDLYTSLKDMLLSQNPRFFVEEYRNNVVTRCADSRFHEEHQCPFCGNPLSMKESYNGLLDIKRLSAFCSNCHNVFDVPFYGEKIKYPLIEIKNYRGDSIEFFIHVKNLNPYITNNCICFNVWCENRSEFENLILTKEFEIFELNPNSNKSIEVSVCLKDTTKKVNQTYCLYVYWFENFDIFVSTYTFKLKNI</sequence>
<dbReference type="STRING" id="2325.TKV_c03880"/>
<dbReference type="KEGG" id="tki:TKV_c03880"/>
<keyword evidence="2" id="KW-1185">Reference proteome</keyword>
<accession>A0A097AP46</accession>
<dbReference type="RefSeq" id="WP_049684531.1">
    <property type="nucleotide sequence ID" value="NZ_CP009170.1"/>
</dbReference>
<dbReference type="EMBL" id="CP009170">
    <property type="protein sequence ID" value="AIS51592.1"/>
    <property type="molecule type" value="Genomic_DNA"/>
</dbReference>
<name>A0A097AP46_THEKI</name>
<dbReference type="Proteomes" id="UP000029669">
    <property type="component" value="Chromosome"/>
</dbReference>
<dbReference type="AlphaFoldDB" id="A0A097AP46"/>
<dbReference type="eggNOG" id="ENOG5033GMQ">
    <property type="taxonomic scope" value="Bacteria"/>
</dbReference>
<organism evidence="1 2">
    <name type="scientific">Thermoanaerobacter kivui</name>
    <name type="common">Acetogenium kivui</name>
    <dbReference type="NCBI Taxonomy" id="2325"/>
    <lineage>
        <taxon>Bacteria</taxon>
        <taxon>Bacillati</taxon>
        <taxon>Bacillota</taxon>
        <taxon>Clostridia</taxon>
        <taxon>Thermoanaerobacterales</taxon>
        <taxon>Thermoanaerobacteraceae</taxon>
        <taxon>Thermoanaerobacter</taxon>
    </lineage>
</organism>
<protein>
    <submittedName>
        <fullName evidence="1">Uncharacterized protein</fullName>
    </submittedName>
</protein>
<evidence type="ECO:0000313" key="2">
    <source>
        <dbReference type="Proteomes" id="UP000029669"/>
    </source>
</evidence>
<reference evidence="2" key="1">
    <citation type="journal article" date="2015" name="Genome Announc.">
        <title>Whole-Genome Sequences of 80 Environmental and Clinical Isolates of Burkholderia pseudomallei.</title>
        <authorList>
            <person name="Johnson S.L."/>
            <person name="Baker A.L."/>
            <person name="Chain P.S."/>
            <person name="Currie B.J."/>
            <person name="Daligault H.E."/>
            <person name="Davenport K.W."/>
            <person name="Davis C.B."/>
            <person name="Inglis T.J."/>
            <person name="Kaestli M."/>
            <person name="Koren S."/>
            <person name="Mayo M."/>
            <person name="Merritt A.J."/>
            <person name="Price E.P."/>
            <person name="Sarovich D.S."/>
            <person name="Warner J."/>
            <person name="Rosovitz M.J."/>
        </authorList>
    </citation>
    <scope>NUCLEOTIDE SEQUENCE [LARGE SCALE GENOMIC DNA]</scope>
    <source>
        <strain evidence="2">DSM 2030</strain>
    </source>
</reference>
<proteinExistence type="predicted"/>
<evidence type="ECO:0000313" key="1">
    <source>
        <dbReference type="EMBL" id="AIS51592.1"/>
    </source>
</evidence>